<accession>A0ABS5I3E5</accession>
<organism evidence="3 4">
    <name type="scientific">Shewanella intestini</name>
    <dbReference type="NCBI Taxonomy" id="2017544"/>
    <lineage>
        <taxon>Bacteria</taxon>
        <taxon>Pseudomonadati</taxon>
        <taxon>Pseudomonadota</taxon>
        <taxon>Gammaproteobacteria</taxon>
        <taxon>Alteromonadales</taxon>
        <taxon>Shewanellaceae</taxon>
        <taxon>Shewanella</taxon>
    </lineage>
</organism>
<keyword evidence="4" id="KW-1185">Reference proteome</keyword>
<keyword evidence="2" id="KW-0472">Membrane</keyword>
<dbReference type="EMBL" id="JAAIKR010000010">
    <property type="protein sequence ID" value="MBR9728557.1"/>
    <property type="molecule type" value="Genomic_DNA"/>
</dbReference>
<reference evidence="3 4" key="1">
    <citation type="submission" date="2020-02" db="EMBL/GenBank/DDBJ databases">
        <title>Shewanella WXL01 sp. nov., a marine bacterium isolated from green algae in Luhuitou Fringing Reef (Northern South China Sea).</title>
        <authorList>
            <person name="Wang X."/>
        </authorList>
    </citation>
    <scope>NUCLEOTIDE SEQUENCE [LARGE SCALE GENOMIC DNA]</scope>
    <source>
        <strain evidence="3 4">MCCC 1A01895</strain>
    </source>
</reference>
<feature type="transmembrane region" description="Helical" evidence="2">
    <location>
        <begin position="99"/>
        <end position="126"/>
    </location>
</feature>
<name>A0ABS5I3E5_9GAMM</name>
<feature type="region of interest" description="Disordered" evidence="1">
    <location>
        <begin position="152"/>
        <end position="199"/>
    </location>
</feature>
<proteinExistence type="predicted"/>
<protein>
    <submittedName>
        <fullName evidence="3">Magnesium transporter</fullName>
    </submittedName>
</protein>
<comment type="caution">
    <text evidence="3">The sequence shown here is derived from an EMBL/GenBank/DDBJ whole genome shotgun (WGS) entry which is preliminary data.</text>
</comment>
<keyword evidence="2" id="KW-1133">Transmembrane helix</keyword>
<evidence type="ECO:0000256" key="2">
    <source>
        <dbReference type="SAM" id="Phobius"/>
    </source>
</evidence>
<dbReference type="Proteomes" id="UP000811844">
    <property type="component" value="Unassembled WGS sequence"/>
</dbReference>
<feature type="transmembrane region" description="Helical" evidence="2">
    <location>
        <begin position="58"/>
        <end position="79"/>
    </location>
</feature>
<evidence type="ECO:0000313" key="3">
    <source>
        <dbReference type="EMBL" id="MBR9728557.1"/>
    </source>
</evidence>
<gene>
    <name evidence="3" type="ORF">G3R48_11275</name>
</gene>
<feature type="compositionally biased region" description="Low complexity" evidence="1">
    <location>
        <begin position="152"/>
        <end position="170"/>
    </location>
</feature>
<sequence length="199" mass="21612">MVFIIATVLFKFSAFMGAMLLGAYLLAPLGEINSKDIDMSQFSNTPNDTMMMFFNNEFFSGYLFTVTIALVAFVLYLLWQVHEVAVHKAQQRKSVHIQLVFALSLCGLLLHKAWWVLAIIIAFANWAQIGQAISRVIGNGLYGDALKDSAAKNSTTTNAPSSNSAPPVANEDGVPSTSTTTEAVKSVLPTVDNSSEVRS</sequence>
<keyword evidence="2" id="KW-0812">Transmembrane</keyword>
<evidence type="ECO:0000313" key="4">
    <source>
        <dbReference type="Proteomes" id="UP000811844"/>
    </source>
</evidence>
<evidence type="ECO:0000256" key="1">
    <source>
        <dbReference type="SAM" id="MobiDB-lite"/>
    </source>
</evidence>